<dbReference type="PIRSF" id="PIRSF036428">
    <property type="entry name" value="CobL"/>
    <property type="match status" value="1"/>
</dbReference>
<evidence type="ECO:0000313" key="7">
    <source>
        <dbReference type="EMBL" id="AOO80626.1"/>
    </source>
</evidence>
<dbReference type="InterPro" id="IPR006365">
    <property type="entry name" value="Cbl_synth_CobL"/>
</dbReference>
<keyword evidence="2" id="KW-0169">Cobalamin biosynthesis</keyword>
<organism evidence="7 8">
    <name type="scientific">Bosea vaviloviae</name>
    <dbReference type="NCBI Taxonomy" id="1526658"/>
    <lineage>
        <taxon>Bacteria</taxon>
        <taxon>Pseudomonadati</taxon>
        <taxon>Pseudomonadota</taxon>
        <taxon>Alphaproteobacteria</taxon>
        <taxon>Hyphomicrobiales</taxon>
        <taxon>Boseaceae</taxon>
        <taxon>Bosea</taxon>
    </lineage>
</organism>
<dbReference type="PANTHER" id="PTHR43182">
    <property type="entry name" value="COBALT-PRECORRIN-6B C(15)-METHYLTRANSFERASE (DECARBOXYLATING)"/>
    <property type="match status" value="1"/>
</dbReference>
<evidence type="ECO:0000256" key="1">
    <source>
        <dbReference type="ARBA" id="ARBA00004953"/>
    </source>
</evidence>
<dbReference type="InterPro" id="IPR014777">
    <property type="entry name" value="4pyrrole_Mease_sub1"/>
</dbReference>
<dbReference type="CDD" id="cd02440">
    <property type="entry name" value="AdoMet_MTases"/>
    <property type="match status" value="1"/>
</dbReference>
<proteinExistence type="predicted"/>
<dbReference type="GO" id="GO:0032259">
    <property type="term" value="P:methylation"/>
    <property type="evidence" value="ECO:0007669"/>
    <property type="project" value="UniProtKB-KW"/>
</dbReference>
<evidence type="ECO:0000256" key="3">
    <source>
        <dbReference type="ARBA" id="ARBA00022603"/>
    </source>
</evidence>
<dbReference type="GO" id="GO:0008276">
    <property type="term" value="F:protein methyltransferase activity"/>
    <property type="evidence" value="ECO:0007669"/>
    <property type="project" value="InterPro"/>
</dbReference>
<keyword evidence="5" id="KW-0949">S-adenosyl-L-methionine</keyword>
<evidence type="ECO:0000313" key="8">
    <source>
        <dbReference type="Proteomes" id="UP000094969"/>
    </source>
</evidence>
<dbReference type="UniPathway" id="UPA00148"/>
<dbReference type="InterPro" id="IPR029063">
    <property type="entry name" value="SAM-dependent_MTases_sf"/>
</dbReference>
<dbReference type="AlphaFoldDB" id="A0A1D7TZT7"/>
<gene>
    <name evidence="7" type="ORF">BHK69_09255</name>
</gene>
<accession>A0A1D7TZT7</accession>
<dbReference type="RefSeq" id="WP_069689844.1">
    <property type="nucleotide sequence ID" value="NZ_CP017147.1"/>
</dbReference>
<dbReference type="InterPro" id="IPR014008">
    <property type="entry name" value="Cbl_synth_MTase_CbiT"/>
</dbReference>
<evidence type="ECO:0000256" key="2">
    <source>
        <dbReference type="ARBA" id="ARBA00022573"/>
    </source>
</evidence>
<protein>
    <submittedName>
        <fullName evidence="7">Precorrin-6Y methyltransferase</fullName>
    </submittedName>
</protein>
<dbReference type="InterPro" id="IPR035996">
    <property type="entry name" value="4pyrrol_Methylase_sf"/>
</dbReference>
<dbReference type="InterPro" id="IPR000878">
    <property type="entry name" value="4pyrrol_Mease"/>
</dbReference>
<evidence type="ECO:0000259" key="6">
    <source>
        <dbReference type="Pfam" id="PF00590"/>
    </source>
</evidence>
<dbReference type="EMBL" id="CP017147">
    <property type="protein sequence ID" value="AOO80626.1"/>
    <property type="molecule type" value="Genomic_DNA"/>
</dbReference>
<dbReference type="Gene3D" id="3.40.50.150">
    <property type="entry name" value="Vaccinia Virus protein VP39"/>
    <property type="match status" value="1"/>
</dbReference>
<dbReference type="NCBIfam" id="TIGR02467">
    <property type="entry name" value="CbiE"/>
    <property type="match status" value="1"/>
</dbReference>
<reference evidence="7 8" key="1">
    <citation type="journal article" date="2015" name="Antonie Van Leeuwenhoek">
        <title>Bosea vaviloviae sp. nov., a new species of slow-growing rhizobia isolated from nodules of the relict species Vavilovia formosa (Stev.) Fed.</title>
        <authorList>
            <person name="Safronova V.I."/>
            <person name="Kuznetsova I.G."/>
            <person name="Sazanova A.L."/>
            <person name="Kimeklis A.K."/>
            <person name="Belimov A.A."/>
            <person name="Andronov E.E."/>
            <person name="Pinaev A.G."/>
            <person name="Chizhevskaya E.P."/>
            <person name="Pukhaev A.R."/>
            <person name="Popov K.P."/>
            <person name="Willems A."/>
            <person name="Tikhonovich I.A."/>
        </authorList>
    </citation>
    <scope>NUCLEOTIDE SEQUENCE [LARGE SCALE GENOMIC DNA]</scope>
    <source>
        <strain evidence="7 8">Vaf18</strain>
    </source>
</reference>
<dbReference type="STRING" id="1526658.BHK69_09255"/>
<dbReference type="CDD" id="cd11644">
    <property type="entry name" value="Precorrin-6Y-MT"/>
    <property type="match status" value="1"/>
</dbReference>
<keyword evidence="8" id="KW-1185">Reference proteome</keyword>
<name>A0A1D7TZT7_9HYPH</name>
<dbReference type="Pfam" id="PF00590">
    <property type="entry name" value="TP_methylase"/>
    <property type="match status" value="1"/>
</dbReference>
<dbReference type="GO" id="GO:0009236">
    <property type="term" value="P:cobalamin biosynthetic process"/>
    <property type="evidence" value="ECO:0007669"/>
    <property type="project" value="UniProtKB-UniPathway"/>
</dbReference>
<dbReference type="PANTHER" id="PTHR43182:SF1">
    <property type="entry name" value="COBALT-PRECORRIN-7 C(5)-METHYLTRANSFERASE"/>
    <property type="match status" value="1"/>
</dbReference>
<dbReference type="KEGG" id="bvv:BHK69_09255"/>
<feature type="domain" description="Tetrapyrrole methylase" evidence="6">
    <location>
        <begin position="23"/>
        <end position="207"/>
    </location>
</feature>
<dbReference type="OrthoDB" id="9787825at2"/>
<dbReference type="InterPro" id="IPR050714">
    <property type="entry name" value="Cobalamin_biosynth_MTase"/>
</dbReference>
<dbReference type="InterPro" id="IPR014776">
    <property type="entry name" value="4pyrrole_Mease_sub2"/>
</dbReference>
<evidence type="ECO:0000256" key="4">
    <source>
        <dbReference type="ARBA" id="ARBA00022679"/>
    </source>
</evidence>
<sequence length="418" mass="44657">MALVTLENDGLSSGSEAAPSPWLALIGLGEDGRAGLGPEAKSALDEAEIVFGGERHIALVGSVPGELRPWPQPFRNALPQILAERGRKVCVLATSDPFHYGIGNSLSRAIPAQEMRIIPQISSFAMACTRMRWPQEECALVSLHGRTLYRIVPHLQPGARILALSWDETTPRAVAELMTARGLGGSRIAVMESLGGPQERVRETRADSFAFDDIVPLNIIAVDVAAGRDSRILPLAPGLDEDWFAHDGQITKSEIRAITLSALAPRGGELLWDVGAGSGSIAVEWCQRHLRNQAVAFEARPERAHRIARNKIELGGLSVEVVGEAPAGFAGREAPDAVFIGGGLTVDGLFEAAWAALKPGGRLVANVVTIEGEAKLAALHAEHGGSLRRVSIDRLAPVGGKHGWRPAMPVTQWRVEKP</sequence>
<keyword evidence="4 7" id="KW-0808">Transferase</keyword>
<dbReference type="SUPFAM" id="SSF53790">
    <property type="entry name" value="Tetrapyrrole methylase"/>
    <property type="match status" value="1"/>
</dbReference>
<comment type="pathway">
    <text evidence="1">Cofactor biosynthesis; adenosylcobalamin biosynthesis.</text>
</comment>
<dbReference type="NCBIfam" id="TIGR02469">
    <property type="entry name" value="CbiT"/>
    <property type="match status" value="1"/>
</dbReference>
<dbReference type="InterPro" id="IPR012818">
    <property type="entry name" value="CbiE"/>
</dbReference>
<dbReference type="SUPFAM" id="SSF53335">
    <property type="entry name" value="S-adenosyl-L-methionine-dependent methyltransferases"/>
    <property type="match status" value="1"/>
</dbReference>
<dbReference type="Gene3D" id="3.30.950.10">
    <property type="entry name" value="Methyltransferase, Cobalt-precorrin-4 Transmethylase, Domain 2"/>
    <property type="match status" value="1"/>
</dbReference>
<dbReference type="Gene3D" id="3.40.1010.10">
    <property type="entry name" value="Cobalt-precorrin-4 Transmethylase, Domain 1"/>
    <property type="match status" value="1"/>
</dbReference>
<dbReference type="Proteomes" id="UP000094969">
    <property type="component" value="Chromosome"/>
</dbReference>
<keyword evidence="3 7" id="KW-0489">Methyltransferase</keyword>
<evidence type="ECO:0000256" key="5">
    <source>
        <dbReference type="ARBA" id="ARBA00022691"/>
    </source>
</evidence>